<reference evidence="2" key="3">
    <citation type="submission" date="2017-01" db="EMBL/GenBank/DDBJ databases">
        <authorList>
            <person name="Mah S.A."/>
            <person name="Swanson W.J."/>
            <person name="Moy G.W."/>
            <person name="Vacquier V.D."/>
        </authorList>
    </citation>
    <scope>NUCLEOTIDE SEQUENCE [LARGE SCALE GENOMIC DNA]</scope>
    <source>
        <strain evidence="2">DSM 21068</strain>
    </source>
</reference>
<dbReference type="STRING" id="551459.SAMN05421796_103112"/>
<reference evidence="3" key="2">
    <citation type="submission" date="2017-01" db="EMBL/GenBank/DDBJ databases">
        <authorList>
            <person name="Varghese N."/>
            <person name="Submissions S."/>
        </authorList>
    </citation>
    <scope>NUCLEOTIDE SEQUENCE [LARGE SCALE GENOMIC DNA]</scope>
    <source>
        <strain evidence="3">DSM 21068</strain>
    </source>
</reference>
<dbReference type="Proteomes" id="UP000238314">
    <property type="component" value="Unassembled WGS sequence"/>
</dbReference>
<gene>
    <name evidence="1" type="ORF">B0A70_11715</name>
    <name evidence="2" type="ORF">SAMN05421796_103112</name>
</gene>
<dbReference type="EMBL" id="FTOJ01000003">
    <property type="protein sequence ID" value="SIS77684.1"/>
    <property type="molecule type" value="Genomic_DNA"/>
</dbReference>
<evidence type="ECO:0000313" key="1">
    <source>
        <dbReference type="EMBL" id="PQA91757.1"/>
    </source>
</evidence>
<proteinExistence type="predicted"/>
<protein>
    <recommendedName>
        <fullName evidence="5">HTH luxR-type domain-containing protein</fullName>
    </recommendedName>
</protein>
<name>A0A1N7LV81_9FLAO</name>
<reference evidence="1 4" key="1">
    <citation type="submission" date="2016-11" db="EMBL/GenBank/DDBJ databases">
        <title>Whole genomes of Flavobacteriaceae.</title>
        <authorList>
            <person name="Stine C."/>
            <person name="Li C."/>
            <person name="Tadesse D."/>
        </authorList>
    </citation>
    <scope>NUCLEOTIDE SEQUENCE [LARGE SCALE GENOMIC DNA]</scope>
    <source>
        <strain evidence="1 4">DSM 21068</strain>
    </source>
</reference>
<dbReference type="EMBL" id="MUGO01000018">
    <property type="protein sequence ID" value="PQA91757.1"/>
    <property type="molecule type" value="Genomic_DNA"/>
</dbReference>
<sequence length="67" mass="7920">MEKRDQLIIKYLVEGFKVNEIRGQLNLHHSIVMSESLVEKRLSSLRKLYKAKTLFQLAIHLKDEKVI</sequence>
<evidence type="ECO:0000313" key="4">
    <source>
        <dbReference type="Proteomes" id="UP000238314"/>
    </source>
</evidence>
<evidence type="ECO:0000313" key="3">
    <source>
        <dbReference type="Proteomes" id="UP000186246"/>
    </source>
</evidence>
<dbReference type="OrthoDB" id="1451965at2"/>
<organism evidence="2 3">
    <name type="scientific">Chryseobacterium piscicola</name>
    <dbReference type="NCBI Taxonomy" id="551459"/>
    <lineage>
        <taxon>Bacteria</taxon>
        <taxon>Pseudomonadati</taxon>
        <taxon>Bacteroidota</taxon>
        <taxon>Flavobacteriia</taxon>
        <taxon>Flavobacteriales</taxon>
        <taxon>Weeksellaceae</taxon>
        <taxon>Chryseobacterium group</taxon>
        <taxon>Chryseobacterium</taxon>
    </lineage>
</organism>
<dbReference type="AlphaFoldDB" id="A0A1N7LV81"/>
<dbReference type="RefSeq" id="WP_076451035.1">
    <property type="nucleotide sequence ID" value="NZ_FTOJ01000003.1"/>
</dbReference>
<evidence type="ECO:0000313" key="2">
    <source>
        <dbReference type="EMBL" id="SIS77684.1"/>
    </source>
</evidence>
<dbReference type="Proteomes" id="UP000186246">
    <property type="component" value="Unassembled WGS sequence"/>
</dbReference>
<keyword evidence="4" id="KW-1185">Reference proteome</keyword>
<accession>A0A1N7LV81</accession>
<evidence type="ECO:0008006" key="5">
    <source>
        <dbReference type="Google" id="ProtNLM"/>
    </source>
</evidence>